<evidence type="ECO:0000259" key="8">
    <source>
        <dbReference type="Pfam" id="PF00535"/>
    </source>
</evidence>
<evidence type="ECO:0000313" key="10">
    <source>
        <dbReference type="Proteomes" id="UP001144372"/>
    </source>
</evidence>
<comment type="caution">
    <text evidence="9">The sequence shown here is derived from an EMBL/GenBank/DDBJ whole genome shotgun (WGS) entry which is preliminary data.</text>
</comment>
<keyword evidence="2" id="KW-0328">Glycosyltransferase</keyword>
<evidence type="ECO:0000256" key="5">
    <source>
        <dbReference type="ARBA" id="ARBA00022985"/>
    </source>
</evidence>
<dbReference type="AlphaFoldDB" id="A0A9W6FR61"/>
<dbReference type="PANTHER" id="PTHR48090:SF3">
    <property type="entry name" value="UNDECAPRENYL-PHOSPHATE 4-DEOXY-4-FORMAMIDO-L-ARABINOSE TRANSFERASE"/>
    <property type="match status" value="1"/>
</dbReference>
<gene>
    <name evidence="9" type="ORF">DAMNIGENAA_00760</name>
</gene>
<evidence type="ECO:0000256" key="6">
    <source>
        <dbReference type="ARBA" id="ARBA00022989"/>
    </source>
</evidence>
<evidence type="ECO:0000256" key="7">
    <source>
        <dbReference type="ARBA" id="ARBA00023136"/>
    </source>
</evidence>
<dbReference type="InterPro" id="IPR001173">
    <property type="entry name" value="Glyco_trans_2-like"/>
</dbReference>
<dbReference type="InterPro" id="IPR050256">
    <property type="entry name" value="Glycosyltransferase_2"/>
</dbReference>
<dbReference type="SUPFAM" id="SSF53448">
    <property type="entry name" value="Nucleotide-diphospho-sugar transferases"/>
    <property type="match status" value="1"/>
</dbReference>
<proteinExistence type="predicted"/>
<keyword evidence="10" id="KW-1185">Reference proteome</keyword>
<sequence>MYTMIEVSVIIPIRNEAENIDALAKELTSVFMRTPWTWECLWVDDGSTDASLSILQEICRNDSRHRYLSFQRNAGQSAALWAGFREARGEIFATIDGDGQNDPADLPILIQMVASGETDMANGYRAKRQDTLMRRLSSRIANGFRNLMTGKTVRDVGCSTRAFQRDCVEYLPRFAGMHRFLPTLVAMQGGRLAEAPVNHRPRLHGQSKYGLRNRLWVGLADTFGVLWLRKRAFSYEVAYRSETD</sequence>
<protein>
    <submittedName>
        <fullName evidence="9">Glycosyl transferase</fullName>
    </submittedName>
</protein>
<keyword evidence="6" id="KW-1133">Transmembrane helix</keyword>
<accession>A0A9W6FR61</accession>
<feature type="domain" description="Glycosyltransferase 2-like" evidence="8">
    <location>
        <begin position="8"/>
        <end position="168"/>
    </location>
</feature>
<name>A0A9W6FR61_9BACT</name>
<organism evidence="9 10">
    <name type="scientific">Desulforhabdus amnigena</name>
    <dbReference type="NCBI Taxonomy" id="40218"/>
    <lineage>
        <taxon>Bacteria</taxon>
        <taxon>Pseudomonadati</taxon>
        <taxon>Thermodesulfobacteriota</taxon>
        <taxon>Syntrophobacteria</taxon>
        <taxon>Syntrophobacterales</taxon>
        <taxon>Syntrophobacteraceae</taxon>
        <taxon>Desulforhabdus</taxon>
    </lineage>
</organism>
<dbReference type="CDD" id="cd04187">
    <property type="entry name" value="DPM1_like_bac"/>
    <property type="match status" value="1"/>
</dbReference>
<dbReference type="Proteomes" id="UP001144372">
    <property type="component" value="Unassembled WGS sequence"/>
</dbReference>
<keyword evidence="7" id="KW-0472">Membrane</keyword>
<dbReference type="Pfam" id="PF00535">
    <property type="entry name" value="Glycos_transf_2"/>
    <property type="match status" value="1"/>
</dbReference>
<dbReference type="InterPro" id="IPR029044">
    <property type="entry name" value="Nucleotide-diphossugar_trans"/>
</dbReference>
<keyword evidence="4" id="KW-0812">Transmembrane</keyword>
<dbReference type="GO" id="GO:0009103">
    <property type="term" value="P:lipopolysaccharide biosynthetic process"/>
    <property type="evidence" value="ECO:0007669"/>
    <property type="project" value="UniProtKB-KW"/>
</dbReference>
<reference evidence="9" key="1">
    <citation type="submission" date="2022-12" db="EMBL/GenBank/DDBJ databases">
        <title>Reference genome sequencing for broad-spectrum identification of bacterial and archaeal isolates by mass spectrometry.</title>
        <authorList>
            <person name="Sekiguchi Y."/>
            <person name="Tourlousse D.M."/>
        </authorList>
    </citation>
    <scope>NUCLEOTIDE SEQUENCE</scope>
    <source>
        <strain evidence="9">ASRB1</strain>
    </source>
</reference>
<keyword evidence="5" id="KW-0448">Lipopolysaccharide biosynthesis</keyword>
<dbReference type="EMBL" id="BSDR01000001">
    <property type="protein sequence ID" value="GLI32643.1"/>
    <property type="molecule type" value="Genomic_DNA"/>
</dbReference>
<dbReference type="GO" id="GO:0099621">
    <property type="term" value="F:undecaprenyl-phosphate 4-deoxy-4-formamido-L-arabinose transferase activity"/>
    <property type="evidence" value="ECO:0007669"/>
    <property type="project" value="TreeGrafter"/>
</dbReference>
<evidence type="ECO:0000256" key="1">
    <source>
        <dbReference type="ARBA" id="ARBA00022475"/>
    </source>
</evidence>
<keyword evidence="1" id="KW-1003">Cell membrane</keyword>
<dbReference type="GO" id="GO:0005886">
    <property type="term" value="C:plasma membrane"/>
    <property type="evidence" value="ECO:0007669"/>
    <property type="project" value="TreeGrafter"/>
</dbReference>
<evidence type="ECO:0000256" key="4">
    <source>
        <dbReference type="ARBA" id="ARBA00022692"/>
    </source>
</evidence>
<evidence type="ECO:0000256" key="3">
    <source>
        <dbReference type="ARBA" id="ARBA00022679"/>
    </source>
</evidence>
<dbReference type="Gene3D" id="3.90.550.10">
    <property type="entry name" value="Spore Coat Polysaccharide Biosynthesis Protein SpsA, Chain A"/>
    <property type="match status" value="1"/>
</dbReference>
<dbReference type="PANTHER" id="PTHR48090">
    <property type="entry name" value="UNDECAPRENYL-PHOSPHATE 4-DEOXY-4-FORMAMIDO-L-ARABINOSE TRANSFERASE-RELATED"/>
    <property type="match status" value="1"/>
</dbReference>
<keyword evidence="3 9" id="KW-0808">Transferase</keyword>
<evidence type="ECO:0000256" key="2">
    <source>
        <dbReference type="ARBA" id="ARBA00022676"/>
    </source>
</evidence>
<evidence type="ECO:0000313" key="9">
    <source>
        <dbReference type="EMBL" id="GLI32643.1"/>
    </source>
</evidence>